<evidence type="ECO:0000313" key="2">
    <source>
        <dbReference type="EMBL" id="NAS24093.1"/>
    </source>
</evidence>
<keyword evidence="1" id="KW-1133">Transmembrane helix</keyword>
<gene>
    <name evidence="2" type="ORF">GT755_20670</name>
</gene>
<proteinExistence type="predicted"/>
<feature type="transmembrane region" description="Helical" evidence="1">
    <location>
        <begin position="272"/>
        <end position="290"/>
    </location>
</feature>
<protein>
    <submittedName>
        <fullName evidence="2">Uncharacterized protein</fullName>
    </submittedName>
</protein>
<accession>A0A7C9N8J7</accession>
<comment type="caution">
    <text evidence="2">The sequence shown here is derived from an EMBL/GenBank/DDBJ whole genome shotgun (WGS) entry which is preliminary data.</text>
</comment>
<feature type="transmembrane region" description="Helical" evidence="1">
    <location>
        <begin position="232"/>
        <end position="251"/>
    </location>
</feature>
<keyword evidence="3" id="KW-1185">Reference proteome</keyword>
<keyword evidence="1" id="KW-0812">Transmembrane</keyword>
<reference evidence="2 3" key="1">
    <citation type="submission" date="2020-01" db="EMBL/GenBank/DDBJ databases">
        <title>Herbidospora sp. NEAU-GS84 nov., a novel actinomycete isolated from soil.</title>
        <authorList>
            <person name="Han L."/>
        </authorList>
    </citation>
    <scope>NUCLEOTIDE SEQUENCE [LARGE SCALE GENOMIC DNA]</scope>
    <source>
        <strain evidence="2 3">NEAU-GS84</strain>
    </source>
</reference>
<organism evidence="2 3">
    <name type="scientific">Herbidospora solisilvae</name>
    <dbReference type="NCBI Taxonomy" id="2696284"/>
    <lineage>
        <taxon>Bacteria</taxon>
        <taxon>Bacillati</taxon>
        <taxon>Actinomycetota</taxon>
        <taxon>Actinomycetes</taxon>
        <taxon>Streptosporangiales</taxon>
        <taxon>Streptosporangiaceae</taxon>
        <taxon>Herbidospora</taxon>
    </lineage>
</organism>
<dbReference type="EMBL" id="WXEW01000006">
    <property type="protein sequence ID" value="NAS24093.1"/>
    <property type="molecule type" value="Genomic_DNA"/>
</dbReference>
<feature type="transmembrane region" description="Helical" evidence="1">
    <location>
        <begin position="168"/>
        <end position="191"/>
    </location>
</feature>
<evidence type="ECO:0000256" key="1">
    <source>
        <dbReference type="SAM" id="Phobius"/>
    </source>
</evidence>
<sequence>MLLWRIFRIAVVGLVLAAAAVGVVFSDDVLWVAVEWTHPSLLEFYAPDGLDATAKAVLIVAAVVKATLLWLILRVPAPGPLDRRERALRWLLYLAVAYILVLWFPLGLLSDMVDLVFCIVLWSTIYVLYLLVIRWRSWVLRAAAGALFAVMVAGMVNEVLDELDLPELGPGMVVGIGLIVCGLLETVLTLVGQHRDGRWSRGTLTAGWLSLNSYLLVFPLQYLSGGFESDSLVFTIFIDAVALVHVVWLAGTAREMPAGGLPAEPLPPARQRLIRVAVAAVVVLPVVALIPPESTPRTTFSGWSMGCYEFGPFGDLKPEERDDAFLCRARDQMGGVPPMFPDTVSDQQILAYGRELCRTRDREEQEALLRRAGSERASWGVDSSDLVYVCPEIVGATQPDLLRSSDEDEAANEAYIAELNARCRDPWPRTKGVVQATANYSLFADGDYGYYVHDPKDDRGETLAEQAIERLYDDDAQVGVAGSSVLVGHIEDVIDLCLTVKAFRTAPPLRLAGWDQVTEVPITTPHGHLTVPEAGGGDVGANAPMPNLAIEGKGRYRLRVYVRLNGGDEEHLVVVFPGTSKKRLKLKTWKYDSE</sequence>
<feature type="transmembrane region" description="Helical" evidence="1">
    <location>
        <begin position="87"/>
        <end position="106"/>
    </location>
</feature>
<feature type="transmembrane region" description="Helical" evidence="1">
    <location>
        <begin position="138"/>
        <end position="156"/>
    </location>
</feature>
<feature type="transmembrane region" description="Helical" evidence="1">
    <location>
        <begin position="56"/>
        <end position="75"/>
    </location>
</feature>
<feature type="transmembrane region" description="Helical" evidence="1">
    <location>
        <begin position="203"/>
        <end position="220"/>
    </location>
</feature>
<feature type="transmembrane region" description="Helical" evidence="1">
    <location>
        <begin position="112"/>
        <end position="131"/>
    </location>
</feature>
<evidence type="ECO:0000313" key="3">
    <source>
        <dbReference type="Proteomes" id="UP000479526"/>
    </source>
</evidence>
<name>A0A7C9N8J7_9ACTN</name>
<dbReference type="AlphaFoldDB" id="A0A7C9N8J7"/>
<dbReference type="Proteomes" id="UP000479526">
    <property type="component" value="Unassembled WGS sequence"/>
</dbReference>
<keyword evidence="1" id="KW-0472">Membrane</keyword>
<dbReference type="RefSeq" id="WP_161481316.1">
    <property type="nucleotide sequence ID" value="NZ_WXEW01000006.1"/>
</dbReference>